<sequence>MIINIVHAVIYQSDDEMQSILLKRQADQIRLKQYKALYKIVMYRFNQRMLQIEKQRIWPNADNFKLINTVSDCYYNYRKVIKRMPHQNGKQRIQEHRSSSYLGLLSKKLIH</sequence>
<evidence type="ECO:0000313" key="1">
    <source>
        <dbReference type="EMBL" id="CAI9941500.1"/>
    </source>
</evidence>
<dbReference type="EMBL" id="CATOUU010000694">
    <property type="protein sequence ID" value="CAI9941500.1"/>
    <property type="molecule type" value="Genomic_DNA"/>
</dbReference>
<reference evidence="2 3" key="2">
    <citation type="submission" date="2024-07" db="EMBL/GenBank/DDBJ databases">
        <authorList>
            <person name="Akdeniz Z."/>
        </authorList>
    </citation>
    <scope>NUCLEOTIDE SEQUENCE [LARGE SCALE GENOMIC DNA]</scope>
</reference>
<organism evidence="1">
    <name type="scientific">Hexamita inflata</name>
    <dbReference type="NCBI Taxonomy" id="28002"/>
    <lineage>
        <taxon>Eukaryota</taxon>
        <taxon>Metamonada</taxon>
        <taxon>Diplomonadida</taxon>
        <taxon>Hexamitidae</taxon>
        <taxon>Hexamitinae</taxon>
        <taxon>Hexamita</taxon>
    </lineage>
</organism>
<dbReference type="EMBL" id="CAXDID020000099">
    <property type="protein sequence ID" value="CAL6025496.1"/>
    <property type="molecule type" value="Genomic_DNA"/>
</dbReference>
<evidence type="ECO:0000313" key="3">
    <source>
        <dbReference type="Proteomes" id="UP001642409"/>
    </source>
</evidence>
<dbReference type="AlphaFoldDB" id="A0AA86U3Z7"/>
<evidence type="ECO:0000313" key="2">
    <source>
        <dbReference type="EMBL" id="CAL6025496.1"/>
    </source>
</evidence>
<reference evidence="1" key="1">
    <citation type="submission" date="2023-06" db="EMBL/GenBank/DDBJ databases">
        <authorList>
            <person name="Kurt Z."/>
        </authorList>
    </citation>
    <scope>NUCLEOTIDE SEQUENCE</scope>
</reference>
<proteinExistence type="predicted"/>
<name>A0AA86U3Z7_9EUKA</name>
<keyword evidence="3" id="KW-1185">Reference proteome</keyword>
<accession>A0AA86U3Z7</accession>
<gene>
    <name evidence="1" type="ORF">HINF_LOCUS29145</name>
    <name evidence="2" type="ORF">HINF_LOCUS30334</name>
</gene>
<protein>
    <submittedName>
        <fullName evidence="2">Hypothetical_protein</fullName>
    </submittedName>
</protein>
<dbReference type="Proteomes" id="UP001642409">
    <property type="component" value="Unassembled WGS sequence"/>
</dbReference>
<comment type="caution">
    <text evidence="1">The sequence shown here is derived from an EMBL/GenBank/DDBJ whole genome shotgun (WGS) entry which is preliminary data.</text>
</comment>